<evidence type="ECO:0000256" key="1">
    <source>
        <dbReference type="SAM" id="MobiDB-lite"/>
    </source>
</evidence>
<protein>
    <submittedName>
        <fullName evidence="2">Uncharacterized protein</fullName>
    </submittedName>
</protein>
<reference evidence="2 3" key="1">
    <citation type="submission" date="2020-04" db="EMBL/GenBank/DDBJ databases">
        <title>Plant Genome Project.</title>
        <authorList>
            <person name="Zhang R.-G."/>
        </authorList>
    </citation>
    <scope>NUCLEOTIDE SEQUENCE [LARGE SCALE GENOMIC DNA]</scope>
    <source>
        <strain evidence="2">YNK0</strain>
        <tissue evidence="2">Leaf</tissue>
    </source>
</reference>
<evidence type="ECO:0000313" key="3">
    <source>
        <dbReference type="Proteomes" id="UP000655225"/>
    </source>
</evidence>
<dbReference type="Proteomes" id="UP000655225">
    <property type="component" value="Unassembled WGS sequence"/>
</dbReference>
<gene>
    <name evidence="2" type="ORF">HHK36_022779</name>
</gene>
<dbReference type="EMBL" id="JABCRI010000016">
    <property type="protein sequence ID" value="KAF8392437.1"/>
    <property type="molecule type" value="Genomic_DNA"/>
</dbReference>
<organism evidence="2 3">
    <name type="scientific">Tetracentron sinense</name>
    <name type="common">Spur-leaf</name>
    <dbReference type="NCBI Taxonomy" id="13715"/>
    <lineage>
        <taxon>Eukaryota</taxon>
        <taxon>Viridiplantae</taxon>
        <taxon>Streptophyta</taxon>
        <taxon>Embryophyta</taxon>
        <taxon>Tracheophyta</taxon>
        <taxon>Spermatophyta</taxon>
        <taxon>Magnoliopsida</taxon>
        <taxon>Trochodendrales</taxon>
        <taxon>Trochodendraceae</taxon>
        <taxon>Tetracentron</taxon>
    </lineage>
</organism>
<proteinExistence type="predicted"/>
<evidence type="ECO:0000313" key="2">
    <source>
        <dbReference type="EMBL" id="KAF8392437.1"/>
    </source>
</evidence>
<feature type="region of interest" description="Disordered" evidence="1">
    <location>
        <begin position="1"/>
        <end position="29"/>
    </location>
</feature>
<name>A0A834YVF4_TETSI</name>
<dbReference type="AlphaFoldDB" id="A0A834YVF4"/>
<keyword evidence="3" id="KW-1185">Reference proteome</keyword>
<sequence>MTMETASAEMLRQAGVGGKTSSPKDRALNRQRERLRNLTGAHGLKMLALQTAILIAVTIYPSSWNDIFIANQAPKIPIS</sequence>
<comment type="caution">
    <text evidence="2">The sequence shown here is derived from an EMBL/GenBank/DDBJ whole genome shotgun (WGS) entry which is preliminary data.</text>
</comment>
<accession>A0A834YVF4</accession>